<dbReference type="InterPro" id="IPR057326">
    <property type="entry name" value="KR_dom"/>
</dbReference>
<dbReference type="PATRIC" id="fig|1227456.3.peg.1262"/>
<dbReference type="GO" id="GO:0016616">
    <property type="term" value="F:oxidoreductase activity, acting on the CH-OH group of donors, NAD or NADP as acceptor"/>
    <property type="evidence" value="ECO:0007669"/>
    <property type="project" value="TreeGrafter"/>
</dbReference>
<evidence type="ECO:0000256" key="2">
    <source>
        <dbReference type="ARBA" id="ARBA00023002"/>
    </source>
</evidence>
<accession>M0NA14</accession>
<reference evidence="5 6" key="1">
    <citation type="journal article" date="2014" name="PLoS Genet.">
        <title>Phylogenetically driven sequencing of extremely halophilic archaea reveals strategies for static and dynamic osmo-response.</title>
        <authorList>
            <person name="Becker E.A."/>
            <person name="Seitzer P.M."/>
            <person name="Tritt A."/>
            <person name="Larsen D."/>
            <person name="Krusor M."/>
            <person name="Yao A.I."/>
            <person name="Wu D."/>
            <person name="Madern D."/>
            <person name="Eisen J.A."/>
            <person name="Darling A.E."/>
            <person name="Facciotti M.T."/>
        </authorList>
    </citation>
    <scope>NUCLEOTIDE SEQUENCE [LARGE SCALE GENOMIC DNA]</scope>
    <source>
        <strain evidence="5 6">DSM 8989</strain>
    </source>
</reference>
<dbReference type="SUPFAM" id="SSF51735">
    <property type="entry name" value="NAD(P)-binding Rossmann-fold domains"/>
    <property type="match status" value="1"/>
</dbReference>
<dbReference type="InterPro" id="IPR002347">
    <property type="entry name" value="SDR_fam"/>
</dbReference>
<dbReference type="STRING" id="1227456.C450_06280"/>
<sequence length="257" mass="26523">MAESRNHVTVDGKRAVVIGGTSGIGRAIAVGFAADGADVVASSRTESAVAETAEELQSAGAETVVQPCDVTDRESLVALRDQVVEELGGVDVLVTSQSAIARDPIASVSENDWATVLDVQLSGVHRACQVFAPAMDDGSVVTVSSMGATLAMPETGAYSAAKGGTDAYTRVAAKELGPEVRVNAIRPGFILTPQTAEAYGEGTDRRREVERKTEPGRMGQPEELVGAAIYLASDAASYTTGEVLTVDGGFSNTAFEA</sequence>
<evidence type="ECO:0000256" key="3">
    <source>
        <dbReference type="SAM" id="MobiDB-lite"/>
    </source>
</evidence>
<dbReference type="Gene3D" id="3.40.50.720">
    <property type="entry name" value="NAD(P)-binding Rossmann-like Domain"/>
    <property type="match status" value="1"/>
</dbReference>
<dbReference type="PRINTS" id="PR00080">
    <property type="entry name" value="SDRFAMILY"/>
</dbReference>
<dbReference type="EMBL" id="AOME01000028">
    <property type="protein sequence ID" value="EMA54413.1"/>
    <property type="molecule type" value="Genomic_DNA"/>
</dbReference>
<dbReference type="CDD" id="cd05233">
    <property type="entry name" value="SDR_c"/>
    <property type="match status" value="1"/>
</dbReference>
<dbReference type="PROSITE" id="PS00061">
    <property type="entry name" value="ADH_SHORT"/>
    <property type="match status" value="1"/>
</dbReference>
<dbReference type="RefSeq" id="WP_005041391.1">
    <property type="nucleotide sequence ID" value="NZ_AOME01000028.1"/>
</dbReference>
<keyword evidence="6" id="KW-1185">Reference proteome</keyword>
<dbReference type="SMART" id="SM00822">
    <property type="entry name" value="PKS_KR"/>
    <property type="match status" value="1"/>
</dbReference>
<dbReference type="PANTHER" id="PTHR42760">
    <property type="entry name" value="SHORT-CHAIN DEHYDROGENASES/REDUCTASES FAMILY MEMBER"/>
    <property type="match status" value="1"/>
</dbReference>
<proteinExistence type="inferred from homology"/>
<evidence type="ECO:0000313" key="5">
    <source>
        <dbReference type="EMBL" id="EMA54413.1"/>
    </source>
</evidence>
<feature type="domain" description="Ketoreductase" evidence="4">
    <location>
        <begin position="13"/>
        <end position="193"/>
    </location>
</feature>
<comment type="similarity">
    <text evidence="1">Belongs to the short-chain dehydrogenases/reductases (SDR) family.</text>
</comment>
<dbReference type="InterPro" id="IPR020904">
    <property type="entry name" value="Sc_DH/Rdtase_CS"/>
</dbReference>
<evidence type="ECO:0000256" key="1">
    <source>
        <dbReference type="ARBA" id="ARBA00006484"/>
    </source>
</evidence>
<gene>
    <name evidence="5" type="ORF">C450_06280</name>
</gene>
<dbReference type="PANTHER" id="PTHR42760:SF115">
    <property type="entry name" value="3-OXOACYL-[ACYL-CARRIER-PROTEIN] REDUCTASE FABG"/>
    <property type="match status" value="1"/>
</dbReference>
<evidence type="ECO:0000313" key="6">
    <source>
        <dbReference type="Proteomes" id="UP000011625"/>
    </source>
</evidence>
<dbReference type="InterPro" id="IPR036291">
    <property type="entry name" value="NAD(P)-bd_dom_sf"/>
</dbReference>
<dbReference type="FunFam" id="3.40.50.720:FF:000084">
    <property type="entry name" value="Short-chain dehydrogenase reductase"/>
    <property type="match status" value="1"/>
</dbReference>
<name>M0NA14_9EURY</name>
<keyword evidence="2" id="KW-0560">Oxidoreductase</keyword>
<protein>
    <submittedName>
        <fullName evidence="5">3-oxoacyl-ACP reductase</fullName>
    </submittedName>
</protein>
<comment type="caution">
    <text evidence="5">The sequence shown here is derived from an EMBL/GenBank/DDBJ whole genome shotgun (WGS) entry which is preliminary data.</text>
</comment>
<dbReference type="AlphaFoldDB" id="M0NA14"/>
<dbReference type="Pfam" id="PF13561">
    <property type="entry name" value="adh_short_C2"/>
    <property type="match status" value="1"/>
</dbReference>
<evidence type="ECO:0000259" key="4">
    <source>
        <dbReference type="SMART" id="SM00822"/>
    </source>
</evidence>
<dbReference type="Proteomes" id="UP000011625">
    <property type="component" value="Unassembled WGS sequence"/>
</dbReference>
<dbReference type="PRINTS" id="PR00081">
    <property type="entry name" value="GDHRDH"/>
</dbReference>
<dbReference type="OrthoDB" id="281764at2157"/>
<feature type="compositionally biased region" description="Basic and acidic residues" evidence="3">
    <location>
        <begin position="202"/>
        <end position="215"/>
    </location>
</feature>
<organism evidence="5 6">
    <name type="scientific">Halococcus salifodinae DSM 8989</name>
    <dbReference type="NCBI Taxonomy" id="1227456"/>
    <lineage>
        <taxon>Archaea</taxon>
        <taxon>Methanobacteriati</taxon>
        <taxon>Methanobacteriota</taxon>
        <taxon>Stenosarchaea group</taxon>
        <taxon>Halobacteria</taxon>
        <taxon>Halobacteriales</taxon>
        <taxon>Halococcaceae</taxon>
        <taxon>Halococcus</taxon>
    </lineage>
</organism>
<feature type="region of interest" description="Disordered" evidence="3">
    <location>
        <begin position="199"/>
        <end position="218"/>
    </location>
</feature>